<dbReference type="RefSeq" id="WP_065193155.1">
    <property type="nucleotide sequence ID" value="NZ_CAMLDN010000063.1"/>
</dbReference>
<dbReference type="GO" id="GO:0000270">
    <property type="term" value="P:peptidoglycan metabolic process"/>
    <property type="evidence" value="ECO:0007669"/>
    <property type="project" value="TreeGrafter"/>
</dbReference>
<evidence type="ECO:0000313" key="4">
    <source>
        <dbReference type="Proteomes" id="UP000813876"/>
    </source>
</evidence>
<accession>A0AAW4ZQB3</accession>
<dbReference type="Pfam" id="PF02698">
    <property type="entry name" value="DUF218"/>
    <property type="match status" value="1"/>
</dbReference>
<evidence type="ECO:0000313" key="3">
    <source>
        <dbReference type="EMBL" id="MCF2302595.1"/>
    </source>
</evidence>
<reference evidence="3" key="1">
    <citation type="submission" date="2019-11" db="EMBL/GenBank/DDBJ databases">
        <title>Comparative genomics of photobacteria reveal adaptation to distinct habitats.</title>
        <authorList>
            <person name="Fuertes-Perez S."/>
            <person name="Hilgarth M."/>
            <person name="Vogel R.F."/>
        </authorList>
    </citation>
    <scope>NUCLEOTIDE SEQUENCE</scope>
    <source>
        <strain evidence="3">TMW2.2145</strain>
    </source>
</reference>
<gene>
    <name evidence="3" type="ORF">GLP33_12735</name>
</gene>
<dbReference type="GO" id="GO:0043164">
    <property type="term" value="P:Gram-negative-bacterium-type cell wall biogenesis"/>
    <property type="evidence" value="ECO:0007669"/>
    <property type="project" value="TreeGrafter"/>
</dbReference>
<dbReference type="PANTHER" id="PTHR30336">
    <property type="entry name" value="INNER MEMBRANE PROTEIN, PROBABLE PERMEASE"/>
    <property type="match status" value="1"/>
</dbReference>
<name>A0AAW4ZQB3_PHOPO</name>
<dbReference type="PANTHER" id="PTHR30336:SF4">
    <property type="entry name" value="ENVELOPE BIOGENESIS FACTOR ELYC"/>
    <property type="match status" value="1"/>
</dbReference>
<dbReference type="EMBL" id="WMCP01000014">
    <property type="protein sequence ID" value="MCF2302595.1"/>
    <property type="molecule type" value="Genomic_DNA"/>
</dbReference>
<dbReference type="GO" id="GO:0005886">
    <property type="term" value="C:plasma membrane"/>
    <property type="evidence" value="ECO:0007669"/>
    <property type="project" value="TreeGrafter"/>
</dbReference>
<evidence type="ECO:0000256" key="1">
    <source>
        <dbReference type="SAM" id="SignalP"/>
    </source>
</evidence>
<dbReference type="CDD" id="cd06259">
    <property type="entry name" value="YdcF-like"/>
    <property type="match status" value="1"/>
</dbReference>
<keyword evidence="1" id="KW-0732">Signal</keyword>
<dbReference type="InterPro" id="IPR014729">
    <property type="entry name" value="Rossmann-like_a/b/a_fold"/>
</dbReference>
<comment type="caution">
    <text evidence="3">The sequence shown here is derived from an EMBL/GenBank/DDBJ whole genome shotgun (WGS) entry which is preliminary data.</text>
</comment>
<feature type="signal peptide" evidence="1">
    <location>
        <begin position="1"/>
        <end position="23"/>
    </location>
</feature>
<dbReference type="InterPro" id="IPR003848">
    <property type="entry name" value="DUF218"/>
</dbReference>
<dbReference type="Proteomes" id="UP000813876">
    <property type="component" value="Unassembled WGS sequence"/>
</dbReference>
<proteinExistence type="predicted"/>
<feature type="chain" id="PRO_5043935678" evidence="1">
    <location>
        <begin position="24"/>
        <end position="366"/>
    </location>
</feature>
<sequence>MKNNIISTLIGSLLCLSYTVAFANPSAPLQSITSSTDIDQYITKRQVVNQLLTDALIAFQSPSRISQTGFTANIPNNLDFITSRLLQAYKFEPYRTDLLISAANAQIYNGNIDRAITLFTQAQTVASNDIDILSYLAVWHNFKGNNDASIEQMTKLASLNPGRQADIEHIINTVDHVVAIPLKTTTQKTYSGNTAIITLGYALNPDGTMNNILIQRLKKTLTLAKQSPKALIIVTGGMPKNHQTEGKLMADWLIKNGIPQRRIIEDNYARNMVENTLYTSYALARHKIDHATIVSSGSHVRRGQTLFDIASWKIGPRGITFDSVSVTDKPLSKLVIPSDEELLAIYRDALRIYGMWSYRSYPLEHR</sequence>
<dbReference type="SUPFAM" id="SSF48452">
    <property type="entry name" value="TPR-like"/>
    <property type="match status" value="1"/>
</dbReference>
<dbReference type="AlphaFoldDB" id="A0AAW4ZQB3"/>
<organism evidence="3 4">
    <name type="scientific">Photobacterium phosphoreum</name>
    <dbReference type="NCBI Taxonomy" id="659"/>
    <lineage>
        <taxon>Bacteria</taxon>
        <taxon>Pseudomonadati</taxon>
        <taxon>Pseudomonadota</taxon>
        <taxon>Gammaproteobacteria</taxon>
        <taxon>Vibrionales</taxon>
        <taxon>Vibrionaceae</taxon>
        <taxon>Photobacterium</taxon>
    </lineage>
</organism>
<dbReference type="InterPro" id="IPR051599">
    <property type="entry name" value="Cell_Envelope_Assoc"/>
</dbReference>
<dbReference type="Gene3D" id="1.25.40.10">
    <property type="entry name" value="Tetratricopeptide repeat domain"/>
    <property type="match status" value="1"/>
</dbReference>
<evidence type="ECO:0000259" key="2">
    <source>
        <dbReference type="Pfam" id="PF02698"/>
    </source>
</evidence>
<protein>
    <submittedName>
        <fullName evidence="3">Transporter</fullName>
    </submittedName>
</protein>
<dbReference type="InterPro" id="IPR011990">
    <property type="entry name" value="TPR-like_helical_dom_sf"/>
</dbReference>
<feature type="domain" description="DUF218" evidence="2">
    <location>
        <begin position="195"/>
        <end position="311"/>
    </location>
</feature>
<dbReference type="Gene3D" id="3.40.50.620">
    <property type="entry name" value="HUPs"/>
    <property type="match status" value="1"/>
</dbReference>